<evidence type="ECO:0000256" key="2">
    <source>
        <dbReference type="RuleBase" id="RU367139"/>
    </source>
</evidence>
<dbReference type="GO" id="GO:0016807">
    <property type="term" value="F:cysteine-type carboxypeptidase activity"/>
    <property type="evidence" value="ECO:0000318"/>
    <property type="project" value="GO_Central"/>
</dbReference>
<dbReference type="GO" id="GO:0071944">
    <property type="term" value="C:cell periphery"/>
    <property type="evidence" value="ECO:0000318"/>
    <property type="project" value="GO_Central"/>
</dbReference>
<dbReference type="HOGENOM" id="CLU_568922_0_0_1"/>
<feature type="compositionally biased region" description="Basic and acidic residues" evidence="3">
    <location>
        <begin position="157"/>
        <end position="169"/>
    </location>
</feature>
<keyword evidence="2" id="KW-0645">Protease</keyword>
<dbReference type="GO" id="GO:0036435">
    <property type="term" value="F:K48-linked polyubiquitin modification-dependent protein binding"/>
    <property type="evidence" value="ECO:0007669"/>
    <property type="project" value="UniProtKB-UniRule"/>
</dbReference>
<dbReference type="AlphaFoldDB" id="E9HIH8"/>
<dbReference type="InterPro" id="IPR007518">
    <property type="entry name" value="MINDY"/>
</dbReference>
<dbReference type="PANTHER" id="PTHR18063:SF6">
    <property type="entry name" value="UBIQUITIN CARBOXYL-TERMINAL HYDROLASE"/>
    <property type="match status" value="1"/>
</dbReference>
<keyword evidence="2" id="KW-0833">Ubl conjugation pathway</keyword>
<accession>E9HIH8</accession>
<keyword evidence="6" id="KW-1185">Reference proteome</keyword>
<comment type="function">
    <text evidence="2">Hydrolase that can specifically remove 'Lys-48'-linked conjugated ubiquitin from proteins. Has exodeubiquitinase activity and has a preference for long polyubiquitin chains. May play a regulatory role at the level of protein turnover.</text>
</comment>
<dbReference type="EC" id="3.4.19.12" evidence="2"/>
<dbReference type="Pfam" id="PF04424">
    <property type="entry name" value="MINDY_DUB"/>
    <property type="match status" value="1"/>
</dbReference>
<dbReference type="InterPro" id="IPR033979">
    <property type="entry name" value="MINDY_domain"/>
</dbReference>
<dbReference type="GO" id="GO:0004843">
    <property type="term" value="F:cysteine-type deubiquitinase activity"/>
    <property type="evidence" value="ECO:0007669"/>
    <property type="project" value="UniProtKB-UniRule"/>
</dbReference>
<dbReference type="GO" id="GO:0140934">
    <property type="term" value="F:histone deubiquitinase activity"/>
    <property type="evidence" value="ECO:0007669"/>
    <property type="project" value="UniProtKB-UniRule"/>
</dbReference>
<comment type="similarity">
    <text evidence="1 2">Belongs to the MINDY deubiquitinase family. FAM63 subfamily.</text>
</comment>
<sequence>MNSFPHKQDAAGRLANADAVRLYILSTVKIPQQSILIDCTSAYQMWQALSAQYLEQASDNLYYLQARFYQYQYKEGNDMKTHIADIKAIAHHLTEVYKAIEERELITKIICTLSAPYRNFVFVATQPDGQTDNGANNQETAFHASKSTTFDGGNDQPNRDKSSQRHNEKSAPYAHSAACTSYGRVKSRRGGRGNYRYQYDKNRQGGHDENQHNKQCTYCNSTGTHNTAICNTKKRHNHTDREREQMVKRVTENGWQKIGEIMRNGEAGVFLSDHLFRTAYKHADKLFQLVTETKYMSFRDVVWEIVANFGASTYFDETFQTVGMDAVEAELVVKDIPIGNTSTTVTIPNGNERVLESWRQMSLEVMLKLAKTEPAAAAALKDATIFKRRVVVVSPNVEIVRKCAEKFYKQRLFAFLTHYASTSCTLKCEKLNGQYRATLTVYGEEEPTIAVVSHRGAAEINACIRYINAQVVNGYMTWYI</sequence>
<evidence type="ECO:0000256" key="1">
    <source>
        <dbReference type="ARBA" id="ARBA00006616"/>
    </source>
</evidence>
<dbReference type="GO" id="GO:0006508">
    <property type="term" value="P:proteolysis"/>
    <property type="evidence" value="ECO:0007669"/>
    <property type="project" value="UniProtKB-KW"/>
</dbReference>
<reference evidence="5 6" key="1">
    <citation type="journal article" date="2011" name="Science">
        <title>The ecoresponsive genome of Daphnia pulex.</title>
        <authorList>
            <person name="Colbourne J.K."/>
            <person name="Pfrender M.E."/>
            <person name="Gilbert D."/>
            <person name="Thomas W.K."/>
            <person name="Tucker A."/>
            <person name="Oakley T.H."/>
            <person name="Tokishita S."/>
            <person name="Aerts A."/>
            <person name="Arnold G.J."/>
            <person name="Basu M.K."/>
            <person name="Bauer D.J."/>
            <person name="Caceres C.E."/>
            <person name="Carmel L."/>
            <person name="Casola C."/>
            <person name="Choi J.H."/>
            <person name="Detter J.C."/>
            <person name="Dong Q."/>
            <person name="Dusheyko S."/>
            <person name="Eads B.D."/>
            <person name="Frohlich T."/>
            <person name="Geiler-Samerotte K.A."/>
            <person name="Gerlach D."/>
            <person name="Hatcher P."/>
            <person name="Jogdeo S."/>
            <person name="Krijgsveld J."/>
            <person name="Kriventseva E.V."/>
            <person name="Kultz D."/>
            <person name="Laforsch C."/>
            <person name="Lindquist E."/>
            <person name="Lopez J."/>
            <person name="Manak J.R."/>
            <person name="Muller J."/>
            <person name="Pangilinan J."/>
            <person name="Patwardhan R.P."/>
            <person name="Pitluck S."/>
            <person name="Pritham E.J."/>
            <person name="Rechtsteiner A."/>
            <person name="Rho M."/>
            <person name="Rogozin I.B."/>
            <person name="Sakarya O."/>
            <person name="Salamov A."/>
            <person name="Schaack S."/>
            <person name="Shapiro H."/>
            <person name="Shiga Y."/>
            <person name="Skalitzky C."/>
            <person name="Smith Z."/>
            <person name="Souvorov A."/>
            <person name="Sung W."/>
            <person name="Tang Z."/>
            <person name="Tsuchiya D."/>
            <person name="Tu H."/>
            <person name="Vos H."/>
            <person name="Wang M."/>
            <person name="Wolf Y.I."/>
            <person name="Yamagata H."/>
            <person name="Yamada T."/>
            <person name="Ye Y."/>
            <person name="Shaw J.R."/>
            <person name="Andrews J."/>
            <person name="Crease T.J."/>
            <person name="Tang H."/>
            <person name="Lucas S.M."/>
            <person name="Robertson H.M."/>
            <person name="Bork P."/>
            <person name="Koonin E.V."/>
            <person name="Zdobnov E.M."/>
            <person name="Grigoriev I.V."/>
            <person name="Lynch M."/>
            <person name="Boore J.L."/>
        </authorList>
    </citation>
    <scope>NUCLEOTIDE SEQUENCE [LARGE SCALE GENOMIC DNA]</scope>
</reference>
<dbReference type="PANTHER" id="PTHR18063">
    <property type="entry name" value="NF-E2 INDUCIBLE PROTEIN"/>
    <property type="match status" value="1"/>
</dbReference>
<protein>
    <recommendedName>
        <fullName evidence="2">Ubiquitin carboxyl-terminal hydrolase</fullName>
        <ecNumber evidence="2">3.4.19.12</ecNumber>
    </recommendedName>
</protein>
<keyword evidence="2" id="KW-0378">Hydrolase</keyword>
<evidence type="ECO:0000256" key="3">
    <source>
        <dbReference type="SAM" id="MobiDB-lite"/>
    </source>
</evidence>
<dbReference type="OrthoDB" id="430476at2759"/>
<evidence type="ECO:0000313" key="5">
    <source>
        <dbReference type="EMBL" id="EFX68459.1"/>
    </source>
</evidence>
<evidence type="ECO:0000313" key="6">
    <source>
        <dbReference type="Proteomes" id="UP000000305"/>
    </source>
</evidence>
<dbReference type="KEGG" id="dpx:DAPPUDRAFT_330084"/>
<organism evidence="5 6">
    <name type="scientific">Daphnia pulex</name>
    <name type="common">Water flea</name>
    <dbReference type="NCBI Taxonomy" id="6669"/>
    <lineage>
        <taxon>Eukaryota</taxon>
        <taxon>Metazoa</taxon>
        <taxon>Ecdysozoa</taxon>
        <taxon>Arthropoda</taxon>
        <taxon>Crustacea</taxon>
        <taxon>Branchiopoda</taxon>
        <taxon>Diplostraca</taxon>
        <taxon>Cladocera</taxon>
        <taxon>Anomopoda</taxon>
        <taxon>Daphniidae</taxon>
        <taxon>Daphnia</taxon>
    </lineage>
</organism>
<comment type="catalytic activity">
    <reaction evidence="2">
        <text>Thiol-dependent hydrolysis of ester, thioester, amide, peptide and isopeptide bonds formed by the C-terminal Gly of ubiquitin (a 76-residue protein attached to proteins as an intracellular targeting signal).</text>
        <dbReference type="EC" id="3.4.19.12"/>
    </reaction>
</comment>
<dbReference type="Pfam" id="PF14223">
    <property type="entry name" value="Retrotran_gag_2"/>
    <property type="match status" value="1"/>
</dbReference>
<evidence type="ECO:0000259" key="4">
    <source>
        <dbReference type="Pfam" id="PF04424"/>
    </source>
</evidence>
<keyword evidence="2" id="KW-0788">Thiol protease</keyword>
<dbReference type="InParanoid" id="E9HIH8"/>
<feature type="region of interest" description="Disordered" evidence="3">
    <location>
        <begin position="145"/>
        <end position="194"/>
    </location>
</feature>
<dbReference type="EMBL" id="GL732655">
    <property type="protein sequence ID" value="EFX68459.1"/>
    <property type="molecule type" value="Genomic_DNA"/>
</dbReference>
<gene>
    <name evidence="5" type="ORF">DAPPUDRAFT_330084</name>
</gene>
<name>E9HIH8_DAPPU</name>
<dbReference type="Proteomes" id="UP000000305">
    <property type="component" value="Unassembled WGS sequence"/>
</dbReference>
<proteinExistence type="inferred from homology"/>
<feature type="domain" description="MINDY deubiquitinase" evidence="4">
    <location>
        <begin position="210"/>
        <end position="319"/>
    </location>
</feature>
<dbReference type="GO" id="GO:1990380">
    <property type="term" value="F:K48-linked deubiquitinase activity"/>
    <property type="evidence" value="ECO:0000318"/>
    <property type="project" value="GO_Central"/>
</dbReference>